<evidence type="ECO:0000256" key="4">
    <source>
        <dbReference type="ARBA" id="ARBA00022679"/>
    </source>
</evidence>
<evidence type="ECO:0000256" key="8">
    <source>
        <dbReference type="ARBA" id="ARBA00023316"/>
    </source>
</evidence>
<evidence type="ECO:0000256" key="2">
    <source>
        <dbReference type="ARBA" id="ARBA00005992"/>
    </source>
</evidence>
<evidence type="ECO:0000313" key="12">
    <source>
        <dbReference type="EMBL" id="SCY89696.1"/>
    </source>
</evidence>
<reference evidence="12 13" key="1">
    <citation type="submission" date="2016-10" db="EMBL/GenBank/DDBJ databases">
        <authorList>
            <person name="de Groot N.N."/>
        </authorList>
    </citation>
    <scope>NUCLEOTIDE SEQUENCE [LARGE SCALE GENOMIC DNA]</scope>
    <source>
        <strain evidence="12 13">CGMCC 1.8925</strain>
    </source>
</reference>
<dbReference type="RefSeq" id="WP_090747244.1">
    <property type="nucleotide sequence ID" value="NZ_FMVT01000014.1"/>
</dbReference>
<dbReference type="UniPathway" id="UPA00219"/>
<dbReference type="Gene3D" id="2.40.440.10">
    <property type="entry name" value="L,D-transpeptidase catalytic domain-like"/>
    <property type="match status" value="1"/>
</dbReference>
<dbReference type="OrthoDB" id="9795305at2"/>
<evidence type="ECO:0000256" key="7">
    <source>
        <dbReference type="ARBA" id="ARBA00022984"/>
    </source>
</evidence>
<proteinExistence type="inferred from homology"/>
<dbReference type="STRING" id="336292.SAMN05660710_03313"/>
<dbReference type="GO" id="GO:0018104">
    <property type="term" value="P:peptidoglycan-protein cross-linking"/>
    <property type="evidence" value="ECO:0007669"/>
    <property type="project" value="TreeGrafter"/>
</dbReference>
<sequence>MSTHRFDDRRSFLRGLAATGALLPAVAYGQAATDMGPERNQSSFRTRHWRDFYPTLGKGVLLADVTSRAVHYWSGDESVHFVFPCAIPMTEDLTRRGQTEIVRKMPNPPWTPTPSMREKDPTLPQRVEGGAPENPLGKFGLYLAWPAYLVHGTHDTRKIGRRSSSGCYGLYNEHVEQLYAVAEIGTQVTVF</sequence>
<name>A0A1G5JN03_9RHOB</name>
<evidence type="ECO:0000313" key="13">
    <source>
        <dbReference type="Proteomes" id="UP000199502"/>
    </source>
</evidence>
<dbReference type="PROSITE" id="PS51318">
    <property type="entry name" value="TAT"/>
    <property type="match status" value="1"/>
</dbReference>
<evidence type="ECO:0000259" key="11">
    <source>
        <dbReference type="PROSITE" id="PS52029"/>
    </source>
</evidence>
<keyword evidence="13" id="KW-1185">Reference proteome</keyword>
<comment type="pathway">
    <text evidence="1 9">Cell wall biogenesis; peptidoglycan biosynthesis.</text>
</comment>
<evidence type="ECO:0000256" key="9">
    <source>
        <dbReference type="PROSITE-ProRule" id="PRU01373"/>
    </source>
</evidence>
<feature type="region of interest" description="Disordered" evidence="10">
    <location>
        <begin position="103"/>
        <end position="130"/>
    </location>
</feature>
<keyword evidence="5" id="KW-0378">Hydrolase</keyword>
<dbReference type="InterPro" id="IPR006311">
    <property type="entry name" value="TAT_signal"/>
</dbReference>
<organism evidence="12 13">
    <name type="scientific">Paracoccus tibetensis</name>
    <dbReference type="NCBI Taxonomy" id="336292"/>
    <lineage>
        <taxon>Bacteria</taxon>
        <taxon>Pseudomonadati</taxon>
        <taxon>Pseudomonadota</taxon>
        <taxon>Alphaproteobacteria</taxon>
        <taxon>Rhodobacterales</taxon>
        <taxon>Paracoccaceae</taxon>
        <taxon>Paracoccus</taxon>
    </lineage>
</organism>
<protein>
    <submittedName>
        <fullName evidence="12">L,D-transpeptidase catalytic domain</fullName>
    </submittedName>
</protein>
<evidence type="ECO:0000256" key="10">
    <source>
        <dbReference type="SAM" id="MobiDB-lite"/>
    </source>
</evidence>
<dbReference type="InterPro" id="IPR038063">
    <property type="entry name" value="Transpep_catalytic_dom"/>
</dbReference>
<dbReference type="GO" id="GO:0008360">
    <property type="term" value="P:regulation of cell shape"/>
    <property type="evidence" value="ECO:0007669"/>
    <property type="project" value="UniProtKB-UniRule"/>
</dbReference>
<dbReference type="Pfam" id="PF03734">
    <property type="entry name" value="YkuD"/>
    <property type="match status" value="1"/>
</dbReference>
<gene>
    <name evidence="12" type="ORF">SAMN05660710_03313</name>
</gene>
<dbReference type="EMBL" id="FMVT01000014">
    <property type="protein sequence ID" value="SCY89696.1"/>
    <property type="molecule type" value="Genomic_DNA"/>
</dbReference>
<dbReference type="InterPro" id="IPR050979">
    <property type="entry name" value="LD-transpeptidase"/>
</dbReference>
<dbReference type="SUPFAM" id="SSF141523">
    <property type="entry name" value="L,D-transpeptidase catalytic domain-like"/>
    <property type="match status" value="1"/>
</dbReference>
<feature type="domain" description="L,D-TPase catalytic" evidence="11">
    <location>
        <begin position="59"/>
        <end position="191"/>
    </location>
</feature>
<accession>A0A1G5JN03</accession>
<dbReference type="GO" id="GO:0071972">
    <property type="term" value="F:peptidoglycan L,D-transpeptidase activity"/>
    <property type="evidence" value="ECO:0007669"/>
    <property type="project" value="TreeGrafter"/>
</dbReference>
<keyword evidence="7 9" id="KW-0573">Peptidoglycan synthesis</keyword>
<dbReference type="Proteomes" id="UP000199502">
    <property type="component" value="Unassembled WGS sequence"/>
</dbReference>
<keyword evidence="4" id="KW-0808">Transferase</keyword>
<keyword evidence="3" id="KW-0328">Glycosyltransferase</keyword>
<evidence type="ECO:0000256" key="6">
    <source>
        <dbReference type="ARBA" id="ARBA00022960"/>
    </source>
</evidence>
<dbReference type="PANTHER" id="PTHR30582:SF24">
    <property type="entry name" value="L,D-TRANSPEPTIDASE ERFK_SRFK-RELATED"/>
    <property type="match status" value="1"/>
</dbReference>
<dbReference type="CDD" id="cd16913">
    <property type="entry name" value="YkuD_like"/>
    <property type="match status" value="1"/>
</dbReference>
<keyword evidence="8 9" id="KW-0961">Cell wall biogenesis/degradation</keyword>
<comment type="similarity">
    <text evidence="2">Belongs to the YkuD family.</text>
</comment>
<dbReference type="GO" id="GO:0016757">
    <property type="term" value="F:glycosyltransferase activity"/>
    <property type="evidence" value="ECO:0007669"/>
    <property type="project" value="UniProtKB-KW"/>
</dbReference>
<dbReference type="PANTHER" id="PTHR30582">
    <property type="entry name" value="L,D-TRANSPEPTIDASE"/>
    <property type="match status" value="1"/>
</dbReference>
<feature type="active site" description="Nucleophile" evidence="9">
    <location>
        <position position="167"/>
    </location>
</feature>
<evidence type="ECO:0000256" key="5">
    <source>
        <dbReference type="ARBA" id="ARBA00022801"/>
    </source>
</evidence>
<dbReference type="GO" id="GO:0071555">
    <property type="term" value="P:cell wall organization"/>
    <property type="evidence" value="ECO:0007669"/>
    <property type="project" value="UniProtKB-UniRule"/>
</dbReference>
<dbReference type="PROSITE" id="PS52029">
    <property type="entry name" value="LD_TPASE"/>
    <property type="match status" value="1"/>
</dbReference>
<feature type="active site" description="Proton donor/acceptor" evidence="9">
    <location>
        <position position="151"/>
    </location>
</feature>
<dbReference type="GO" id="GO:0005576">
    <property type="term" value="C:extracellular region"/>
    <property type="evidence" value="ECO:0007669"/>
    <property type="project" value="TreeGrafter"/>
</dbReference>
<evidence type="ECO:0000256" key="1">
    <source>
        <dbReference type="ARBA" id="ARBA00004752"/>
    </source>
</evidence>
<dbReference type="AlphaFoldDB" id="A0A1G5JN03"/>
<evidence type="ECO:0000256" key="3">
    <source>
        <dbReference type="ARBA" id="ARBA00022676"/>
    </source>
</evidence>
<keyword evidence="6 9" id="KW-0133">Cell shape</keyword>
<dbReference type="InterPro" id="IPR005490">
    <property type="entry name" value="LD_TPept_cat_dom"/>
</dbReference>